<feature type="domain" description="Protein kinase" evidence="2">
    <location>
        <begin position="626"/>
        <end position="909"/>
    </location>
</feature>
<accession>A0A9P8VZN6</accession>
<dbReference type="InterPro" id="IPR000719">
    <property type="entry name" value="Prot_kinase_dom"/>
</dbReference>
<dbReference type="SUPFAM" id="SSF56112">
    <property type="entry name" value="Protein kinase-like (PK-like)"/>
    <property type="match status" value="1"/>
</dbReference>
<dbReference type="PROSITE" id="PS50011">
    <property type="entry name" value="PROTEIN_KINASE_DOM"/>
    <property type="match status" value="1"/>
</dbReference>
<comment type="caution">
    <text evidence="3">The sequence shown here is derived from an EMBL/GenBank/DDBJ whole genome shotgun (WGS) entry which is preliminary data.</text>
</comment>
<dbReference type="PANTHER" id="PTHR34706">
    <property type="entry name" value="SLR1338 PROTEIN"/>
    <property type="match status" value="1"/>
</dbReference>
<dbReference type="EMBL" id="JAGPYM010000016">
    <property type="protein sequence ID" value="KAH6886201.1"/>
    <property type="molecule type" value="Genomic_DNA"/>
</dbReference>
<proteinExistence type="predicted"/>
<keyword evidence="4" id="KW-1185">Reference proteome</keyword>
<dbReference type="InterPro" id="IPR011009">
    <property type="entry name" value="Kinase-like_dom_sf"/>
</dbReference>
<evidence type="ECO:0000313" key="3">
    <source>
        <dbReference type="EMBL" id="KAH6886201.1"/>
    </source>
</evidence>
<name>A0A9P8VZN6_9HYPO</name>
<dbReference type="GO" id="GO:0005524">
    <property type="term" value="F:ATP binding"/>
    <property type="evidence" value="ECO:0007669"/>
    <property type="project" value="InterPro"/>
</dbReference>
<feature type="compositionally biased region" description="Basic and acidic residues" evidence="1">
    <location>
        <begin position="978"/>
        <end position="987"/>
    </location>
</feature>
<dbReference type="OrthoDB" id="5371646at2759"/>
<organism evidence="3 4">
    <name type="scientific">Thelonectria olida</name>
    <dbReference type="NCBI Taxonomy" id="1576542"/>
    <lineage>
        <taxon>Eukaryota</taxon>
        <taxon>Fungi</taxon>
        <taxon>Dikarya</taxon>
        <taxon>Ascomycota</taxon>
        <taxon>Pezizomycotina</taxon>
        <taxon>Sordariomycetes</taxon>
        <taxon>Hypocreomycetidae</taxon>
        <taxon>Hypocreales</taxon>
        <taxon>Nectriaceae</taxon>
        <taxon>Thelonectria</taxon>
    </lineage>
</organism>
<evidence type="ECO:0000259" key="2">
    <source>
        <dbReference type="PROSITE" id="PS50011"/>
    </source>
</evidence>
<feature type="region of interest" description="Disordered" evidence="1">
    <location>
        <begin position="937"/>
        <end position="995"/>
    </location>
</feature>
<feature type="region of interest" description="Disordered" evidence="1">
    <location>
        <begin position="1012"/>
        <end position="1041"/>
    </location>
</feature>
<dbReference type="GO" id="GO:0004672">
    <property type="term" value="F:protein kinase activity"/>
    <property type="evidence" value="ECO:0007669"/>
    <property type="project" value="InterPro"/>
</dbReference>
<protein>
    <recommendedName>
        <fullName evidence="2">Protein kinase domain-containing protein</fullName>
    </recommendedName>
</protein>
<gene>
    <name evidence="3" type="ORF">B0T10DRAFT_78265</name>
</gene>
<feature type="compositionally biased region" description="Polar residues" evidence="1">
    <location>
        <begin position="963"/>
        <end position="972"/>
    </location>
</feature>
<dbReference type="Gene3D" id="1.10.510.10">
    <property type="entry name" value="Transferase(Phosphotransferase) domain 1"/>
    <property type="match status" value="1"/>
</dbReference>
<feature type="region of interest" description="Disordered" evidence="1">
    <location>
        <begin position="335"/>
        <end position="357"/>
    </location>
</feature>
<sequence length="1312" mass="147135">MTTITHPTLQHRMSALKSSGHSIRQRLFQFKETNPAYLDCFGDEAHSTESKTFGKITLWRITGELAYTATKIQDTLVKLIAEKRAVWQSRRPSETSPFEEPTYLIQCFLIGVSKAHAAPYVTIVSSVEWFSNCLKGIILKGKILAAYPGWRCFRLPLEPQLTAPGRLQMGIPANLDGLDLREYDVYLPGSKVPTHINASKVEIWKGQSFVGHATVGGMVTVGDEDLALTVAHAFVVQKPPIPVSFEIDDSELDLFDYYDSEEDTEIPWLAAASPDITPSPPPGVLDDSLLSPPDFTEDRILVGRLACVSNMQNEGPDDSGTLDWALIKITDPRISKKNRSSPNLCHSQKGPRSSDDSVTILTSSASLDALLVSDGLFGIPGFTNPQPVRVANIGTVHKGDSGSWAIQRNTRKPLGMLVGSCPPLNESYVVGLEGVLQDIELQTGLVATIASSDHPSQFEQLNFFQFINGHKRSGMDGQGNEAGYVSLVQLKTYWVQNRLLECLGLNPCHVQGREICIAYETMDRYLRIWSLLVYIGEHELFPWFISQDFHDECLPVFKPPLKFPGSQHAWEMFRENQWMFIPMLFDSNNMFKGKLHPRTVLPIITERLIKERGQGDSVHSCLTKVHLDIDCIAKGSTSTMTLKTYSPAKDQPLLSNDQTWEMLPFQSREAAQTTGASQLWEAEWRAWKVLNERGGSQHLLNPIEASETGGKGFVLLHGTTLEDFFRSTEPPKDPVRLLEFWENLFDLLKGVERLHHFPIEQQPEHSTAFWSIDIKPENILVIQPDHHDMPKFKLANFHLHQTTITQPSQVPEPGSLRVPNHERSDIWNLGCILMEVLIWVIQGTSHRETCDYQVAQQQESWRRHQEALEGMEKLDRVSSVIRDFIQSQMMAYEPGSAREIYRRFHDDVLPVADLSEDEALEHREYVPELSRDIRWETRSQRRSASSNATSDESDVDSGVFSGTAASSITKPASSIPADKQDVQRQDSLDDSGQPLMTVNDISRWMLDVPKATTAGFGPSPGLDTASRNGNITTEDDEETKITHHGTAKSMEEMRRRLRSPIKPLDFARLRGLPSTISHQLGQLGDRDKILLVDDSASMRQHWDSVSEACRALQWLCSSGEGDSMDLFFTSDPLMGYQRKKRESLADIARSQPPSGICRMRSSLEVVFDRIITDKLYHGGQAHGKEGWNRRPTTVFVLTDGVWQPSSKREENAAAGVDLPIKRMMDTLHQQGKNSSYVCVQFIRFGNDDSGTKRLAALDHLHEHQPLNKDNKEGVQNMDIFNVKSDQASVWDMLLGAVGRPVDGEVSSDGNAT</sequence>
<reference evidence="3 4" key="1">
    <citation type="journal article" date="2021" name="Nat. Commun.">
        <title>Genetic determinants of endophytism in the Arabidopsis root mycobiome.</title>
        <authorList>
            <person name="Mesny F."/>
            <person name="Miyauchi S."/>
            <person name="Thiergart T."/>
            <person name="Pickel B."/>
            <person name="Atanasova L."/>
            <person name="Karlsson M."/>
            <person name="Huettel B."/>
            <person name="Barry K.W."/>
            <person name="Haridas S."/>
            <person name="Chen C."/>
            <person name="Bauer D."/>
            <person name="Andreopoulos W."/>
            <person name="Pangilinan J."/>
            <person name="LaButti K."/>
            <person name="Riley R."/>
            <person name="Lipzen A."/>
            <person name="Clum A."/>
            <person name="Drula E."/>
            <person name="Henrissat B."/>
            <person name="Kohler A."/>
            <person name="Grigoriev I.V."/>
            <person name="Martin F.M."/>
            <person name="Hacquard S."/>
        </authorList>
    </citation>
    <scope>NUCLEOTIDE SEQUENCE [LARGE SCALE GENOMIC DNA]</scope>
    <source>
        <strain evidence="3 4">MPI-CAGE-CH-0241</strain>
    </source>
</reference>
<evidence type="ECO:0000256" key="1">
    <source>
        <dbReference type="SAM" id="MobiDB-lite"/>
    </source>
</evidence>
<dbReference type="PANTHER" id="PTHR34706:SF1">
    <property type="entry name" value="VWFA DOMAIN-CONTAINING PROTEIN"/>
    <property type="match status" value="1"/>
</dbReference>
<dbReference type="Proteomes" id="UP000777438">
    <property type="component" value="Unassembled WGS sequence"/>
</dbReference>
<evidence type="ECO:0000313" key="4">
    <source>
        <dbReference type="Proteomes" id="UP000777438"/>
    </source>
</evidence>